<dbReference type="InterPro" id="IPR015925">
    <property type="entry name" value="Ryanodine_IP3_receptor"/>
</dbReference>
<dbReference type="STRING" id="102285.A0A0R3U0B8"/>
<dbReference type="InterPro" id="IPR043136">
    <property type="entry name" value="B30.2/SPRY_sf"/>
</dbReference>
<dbReference type="GO" id="GO:0005219">
    <property type="term" value="F:ryanodine-sensitive calcium-release channel activity"/>
    <property type="evidence" value="ECO:0007669"/>
    <property type="project" value="TreeGrafter"/>
</dbReference>
<dbReference type="PANTHER" id="PTHR46399">
    <property type="entry name" value="B30.2/SPRY DOMAIN-CONTAINING PROTEIN"/>
    <property type="match status" value="1"/>
</dbReference>
<accession>A0A0R3U0B8</accession>
<name>A0A0R3U0B8_RODNA</name>
<dbReference type="GO" id="GO:0042383">
    <property type="term" value="C:sarcolemma"/>
    <property type="evidence" value="ECO:0007669"/>
    <property type="project" value="TreeGrafter"/>
</dbReference>
<dbReference type="GO" id="GO:0006941">
    <property type="term" value="P:striated muscle contraction"/>
    <property type="evidence" value="ECO:0007669"/>
    <property type="project" value="TreeGrafter"/>
</dbReference>
<proteinExistence type="predicted"/>
<dbReference type="AlphaFoldDB" id="A0A0R3U0B8"/>
<dbReference type="GO" id="GO:0014808">
    <property type="term" value="P:release of sequestered calcium ion into cytosol by sarcoplasmic reticulum"/>
    <property type="evidence" value="ECO:0007669"/>
    <property type="project" value="TreeGrafter"/>
</dbReference>
<organism evidence="3">
    <name type="scientific">Rodentolepis nana</name>
    <name type="common">Dwarf tapeworm</name>
    <name type="synonym">Hymenolepis nana</name>
    <dbReference type="NCBI Taxonomy" id="102285"/>
    <lineage>
        <taxon>Eukaryota</taxon>
        <taxon>Metazoa</taxon>
        <taxon>Spiralia</taxon>
        <taxon>Lophotrochozoa</taxon>
        <taxon>Platyhelminthes</taxon>
        <taxon>Cestoda</taxon>
        <taxon>Eucestoda</taxon>
        <taxon>Cyclophyllidea</taxon>
        <taxon>Hymenolepididae</taxon>
        <taxon>Rodentolepis</taxon>
    </lineage>
</organism>
<dbReference type="GO" id="GO:0033017">
    <property type="term" value="C:sarcoplasmic reticulum membrane"/>
    <property type="evidence" value="ECO:0007669"/>
    <property type="project" value="TreeGrafter"/>
</dbReference>
<dbReference type="GO" id="GO:0030018">
    <property type="term" value="C:Z disc"/>
    <property type="evidence" value="ECO:0007669"/>
    <property type="project" value="TreeGrafter"/>
</dbReference>
<dbReference type="GO" id="GO:0005790">
    <property type="term" value="C:smooth endoplasmic reticulum"/>
    <property type="evidence" value="ECO:0007669"/>
    <property type="project" value="TreeGrafter"/>
</dbReference>
<sequence length="120" mass="13158">MLNLNERSILFSLNGEVMMDPLGQEIAFKDIKPQDVILGCGEGAEGKVIAYLPHLIFSYFAYIVAKGFVPAFTLGSGQQVRINFGNAVQTLKYFTICGLQEGYSPFAVYVSTYCANTITV</sequence>
<dbReference type="Proteomes" id="UP000278807">
    <property type="component" value="Unassembled WGS sequence"/>
</dbReference>
<dbReference type="EMBL" id="UZAE01015587">
    <property type="protein sequence ID" value="VDO16235.1"/>
    <property type="molecule type" value="Genomic_DNA"/>
</dbReference>
<gene>
    <name evidence="1" type="ORF">HNAJ_LOCUS13541</name>
</gene>
<keyword evidence="2" id="KW-1185">Reference proteome</keyword>
<dbReference type="GO" id="GO:0034704">
    <property type="term" value="C:calcium channel complex"/>
    <property type="evidence" value="ECO:0007669"/>
    <property type="project" value="TreeGrafter"/>
</dbReference>
<protein>
    <submittedName>
        <fullName evidence="3">SPRY domain-containing protein</fullName>
    </submittedName>
</protein>
<evidence type="ECO:0000313" key="2">
    <source>
        <dbReference type="Proteomes" id="UP000278807"/>
    </source>
</evidence>
<dbReference type="Gene3D" id="2.60.120.920">
    <property type="match status" value="1"/>
</dbReference>
<reference evidence="1 2" key="2">
    <citation type="submission" date="2018-11" db="EMBL/GenBank/DDBJ databases">
        <authorList>
            <consortium name="Pathogen Informatics"/>
        </authorList>
    </citation>
    <scope>NUCLEOTIDE SEQUENCE [LARGE SCALE GENOMIC DNA]</scope>
</reference>
<reference evidence="3" key="1">
    <citation type="submission" date="2017-02" db="UniProtKB">
        <authorList>
            <consortium name="WormBaseParasite"/>
        </authorList>
    </citation>
    <scope>IDENTIFICATION</scope>
</reference>
<evidence type="ECO:0000313" key="1">
    <source>
        <dbReference type="EMBL" id="VDO16235.1"/>
    </source>
</evidence>
<dbReference type="WBParaSite" id="HNAJ_0001356701-mRNA-1">
    <property type="protein sequence ID" value="HNAJ_0001356701-mRNA-1"/>
    <property type="gene ID" value="HNAJ_0001356701"/>
</dbReference>
<evidence type="ECO:0000313" key="3">
    <source>
        <dbReference type="WBParaSite" id="HNAJ_0001356701-mRNA-1"/>
    </source>
</evidence>
<dbReference type="PANTHER" id="PTHR46399:SF8">
    <property type="entry name" value="B30.2_SPRY DOMAIN-CONTAINING PROTEIN"/>
    <property type="match status" value="1"/>
</dbReference>
<dbReference type="OrthoDB" id="300855at2759"/>